<reference key="2">
    <citation type="submission" date="2011-04" db="EMBL/GenBank/DDBJ databases">
        <title>Whole genome sequence of Melissococcus plutonius ATCC 35311.</title>
        <authorList>
            <person name="Okumura K."/>
            <person name="Arai R."/>
            <person name="Osaki M."/>
            <person name="Okura M."/>
            <person name="Kirikae T."/>
            <person name="Takamatsu D."/>
            <person name="Akiyama T."/>
        </authorList>
    </citation>
    <scope>NUCLEOTIDE SEQUENCE</scope>
    <source>
        <strain>ATCC 35311</strain>
    </source>
</reference>
<feature type="transmembrane region" description="Helical" evidence="1">
    <location>
        <begin position="185"/>
        <end position="210"/>
    </location>
</feature>
<proteinExistence type="predicted"/>
<gene>
    <name evidence="2" type="ordered locus">MPTP_1103</name>
</gene>
<organism evidence="2 3">
    <name type="scientific">Melissococcus plutonius (strain ATCC 35311 / DSM 29964 / CIP 104052 / LMG 20360 / NCIMB 702443)</name>
    <dbReference type="NCBI Taxonomy" id="940190"/>
    <lineage>
        <taxon>Bacteria</taxon>
        <taxon>Bacillati</taxon>
        <taxon>Bacillota</taxon>
        <taxon>Bacilli</taxon>
        <taxon>Lactobacillales</taxon>
        <taxon>Enterococcaceae</taxon>
        <taxon>Melissococcus</taxon>
    </lineage>
</organism>
<accession>F3YAM8</accession>
<dbReference type="RefSeq" id="WP_013773994.1">
    <property type="nucleotide sequence ID" value="NC_015516.1"/>
</dbReference>
<feature type="transmembrane region" description="Helical" evidence="1">
    <location>
        <begin position="112"/>
        <end position="135"/>
    </location>
</feature>
<feature type="transmembrane region" description="Helical" evidence="1">
    <location>
        <begin position="65"/>
        <end position="85"/>
    </location>
</feature>
<feature type="transmembrane region" description="Helical" evidence="1">
    <location>
        <begin position="141"/>
        <end position="165"/>
    </location>
</feature>
<evidence type="ECO:0000313" key="2">
    <source>
        <dbReference type="EMBL" id="BAK21556.1"/>
    </source>
</evidence>
<dbReference type="HOGENOM" id="CLU_623759_0_0_9"/>
<name>F3YAM8_MELPT</name>
<evidence type="ECO:0000313" key="3">
    <source>
        <dbReference type="Proteomes" id="UP000008456"/>
    </source>
</evidence>
<evidence type="ECO:0000256" key="1">
    <source>
        <dbReference type="SAM" id="Phobius"/>
    </source>
</evidence>
<keyword evidence="1" id="KW-1133">Transmembrane helix</keyword>
<keyword evidence="1" id="KW-0472">Membrane</keyword>
<keyword evidence="1" id="KW-0812">Transmembrane</keyword>
<keyword evidence="3" id="KW-1185">Reference proteome</keyword>
<dbReference type="OrthoDB" id="2204454at2"/>
<dbReference type="Proteomes" id="UP000008456">
    <property type="component" value="Chromosome"/>
</dbReference>
<protein>
    <submittedName>
        <fullName evidence="2">ABC transporter membrane-spanning permease-amino acid transport</fullName>
    </submittedName>
</protein>
<reference evidence="2 3" key="1">
    <citation type="journal article" date="2011" name="J. Bacteriol.">
        <title>Complete genome sequence of Melissococcus plutonius ATCC 35311.</title>
        <authorList>
            <person name="Okumura K."/>
            <person name="Arai R."/>
            <person name="Okura M."/>
            <person name="Kirikae T."/>
            <person name="Takamatsu D."/>
            <person name="Osaki M."/>
            <person name="Miyoshi-Akiyama T."/>
        </authorList>
    </citation>
    <scope>NUCLEOTIDE SEQUENCE [LARGE SCALE GENOMIC DNA]</scope>
    <source>
        <strain evidence="3">ATCC 35311 / CIP 104052 / LMG 20360 / NCIMB 702443</strain>
    </source>
</reference>
<dbReference type="EMBL" id="AP012200">
    <property type="protein sequence ID" value="BAK21556.1"/>
    <property type="molecule type" value="Genomic_DNA"/>
</dbReference>
<sequence>MIELQSLYNYFSNNDKSANGIYTIIPKSNKNKEVLLKEMSDFFGLTIKDLQTPKMHSKKGYINEYLFIYIGIFSILSLLTLLSILSIPMKQIKNIGVWKLVGFKSKEILKQLFLFPYLTSLIVSLIFDSFVILYFDYLPTHFLWSLIAIQLIIFGLLSLSVLFAYSIIKEITVTSLIKNSQRFRLGIGTTFILKILMIILTTVLLIGSLANIHEILKATEIYNKVANEGKFLTVDKIGVSTEEATKNFRLNNGVNEDKTSIFFLDLEKNINAYFFYGTIIDPIKNFPLYQPRKMFKPSDKYQTIKVNENYLKSISLKIPKEHNENVFLVPLSFKANKAKIEELCKMMAYNRMGEQARKNTTLEKTKVTIDYYNKSINTNVFLNDDIVTFTNPIYELIASNHLDYISKMQLLTTEVNSPIRIENSKKIETILQNSFLLKQ</sequence>
<dbReference type="AlphaFoldDB" id="F3YAM8"/>
<dbReference type="KEGG" id="mps:MPTP_1103"/>